<keyword evidence="1" id="KW-1133">Transmembrane helix</keyword>
<comment type="caution">
    <text evidence="4">The sequence shown here is derived from an EMBL/GenBank/DDBJ whole genome shotgun (WGS) entry which is preliminary data.</text>
</comment>
<sequence>MEDFDQELLYEMIINEIAGLLSEEEQACLDRIIAENPEAYKFWKDLHEAESAHILASSELHKDDPMEVVRKYEKALQGGYPPRKRKAVFIKPVSITVLSVLLVMTALYTINQRRTRAPDSQPAQAIATNEDPRTIILTLPDGQRLDLSIDTANTQVDNVVFINRGNRLRFRGKGSPGIATLYVPAGKDYTVVLADKTTIKLSPNSVLRFPINFTGETRSVFLRGKAFLQVAPNNNQPFVVVLPKHHKLQVLGTAFNVNTHKGAIKVSLITGSLKMETLTDSLRLKPGYEVVSVNGEPLEADRMDPAELVYEFREQSLQEVAKVIARWYNIEVVLSNNKVSNMQLTGKIDRQKPLHIILNQLGAINFHHELNAACDTLRFW</sequence>
<evidence type="ECO:0000259" key="2">
    <source>
        <dbReference type="Pfam" id="PF04773"/>
    </source>
</evidence>
<reference evidence="4 5" key="2">
    <citation type="submission" date="2019-09" db="EMBL/GenBank/DDBJ databases">
        <authorList>
            <person name="Jin C."/>
        </authorList>
    </citation>
    <scope>NUCLEOTIDE SEQUENCE [LARGE SCALE GENOMIC DNA]</scope>
    <source>
        <strain evidence="4 5">BN140078</strain>
    </source>
</reference>
<feature type="domain" description="FecR protein" evidence="2">
    <location>
        <begin position="182"/>
        <end position="273"/>
    </location>
</feature>
<feature type="transmembrane region" description="Helical" evidence="1">
    <location>
        <begin position="88"/>
        <end position="110"/>
    </location>
</feature>
<evidence type="ECO:0000259" key="3">
    <source>
        <dbReference type="Pfam" id="PF16344"/>
    </source>
</evidence>
<keyword evidence="5" id="KW-1185">Reference proteome</keyword>
<dbReference type="Pfam" id="PF16344">
    <property type="entry name" value="FecR_C"/>
    <property type="match status" value="1"/>
</dbReference>
<keyword evidence="1" id="KW-0812">Transmembrane</keyword>
<dbReference type="PANTHER" id="PTHR30273:SF2">
    <property type="entry name" value="PROTEIN FECR"/>
    <property type="match status" value="1"/>
</dbReference>
<evidence type="ECO:0000256" key="1">
    <source>
        <dbReference type="SAM" id="Phobius"/>
    </source>
</evidence>
<reference evidence="4 5" key="1">
    <citation type="submission" date="2019-09" db="EMBL/GenBank/DDBJ databases">
        <title>Chitinophaga ginsengihumi sp. nov., isolated from soil of ginseng rhizosphere.</title>
        <authorList>
            <person name="Lee J."/>
        </authorList>
    </citation>
    <scope>NUCLEOTIDE SEQUENCE [LARGE SCALE GENOMIC DNA]</scope>
    <source>
        <strain evidence="4 5">BN140078</strain>
    </source>
</reference>
<dbReference type="Gene3D" id="3.55.50.30">
    <property type="match status" value="1"/>
</dbReference>
<dbReference type="GO" id="GO:0016989">
    <property type="term" value="F:sigma factor antagonist activity"/>
    <property type="evidence" value="ECO:0007669"/>
    <property type="project" value="TreeGrafter"/>
</dbReference>
<dbReference type="PANTHER" id="PTHR30273">
    <property type="entry name" value="PERIPLASMIC SIGNAL SENSOR AND SIGMA FACTOR ACTIVATOR FECR-RELATED"/>
    <property type="match status" value="1"/>
</dbReference>
<dbReference type="Pfam" id="PF04773">
    <property type="entry name" value="FecR"/>
    <property type="match status" value="1"/>
</dbReference>
<keyword evidence="1" id="KW-0472">Membrane</keyword>
<name>A0A5B2VJI5_9BACT</name>
<organism evidence="4 5">
    <name type="scientific">Chitinophaga agrisoli</name>
    <dbReference type="NCBI Taxonomy" id="2607653"/>
    <lineage>
        <taxon>Bacteria</taxon>
        <taxon>Pseudomonadati</taxon>
        <taxon>Bacteroidota</taxon>
        <taxon>Chitinophagia</taxon>
        <taxon>Chitinophagales</taxon>
        <taxon>Chitinophagaceae</taxon>
        <taxon>Chitinophaga</taxon>
    </lineage>
</organism>
<accession>A0A5B2VJI5</accession>
<dbReference type="PIRSF" id="PIRSF018266">
    <property type="entry name" value="FecR"/>
    <property type="match status" value="1"/>
</dbReference>
<dbReference type="EMBL" id="VUOC01000004">
    <property type="protein sequence ID" value="KAA2239743.1"/>
    <property type="molecule type" value="Genomic_DNA"/>
</dbReference>
<dbReference type="InterPro" id="IPR006860">
    <property type="entry name" value="FecR"/>
</dbReference>
<proteinExistence type="predicted"/>
<protein>
    <submittedName>
        <fullName evidence="4">FecR family protein</fullName>
    </submittedName>
</protein>
<dbReference type="RefSeq" id="WP_149840920.1">
    <property type="nucleotide sequence ID" value="NZ_VUOC01000004.1"/>
</dbReference>
<dbReference type="Proteomes" id="UP000324611">
    <property type="component" value="Unassembled WGS sequence"/>
</dbReference>
<feature type="domain" description="Protein FecR C-terminal" evidence="3">
    <location>
        <begin position="310"/>
        <end position="364"/>
    </location>
</feature>
<evidence type="ECO:0000313" key="5">
    <source>
        <dbReference type="Proteomes" id="UP000324611"/>
    </source>
</evidence>
<dbReference type="Gene3D" id="2.60.120.1440">
    <property type="match status" value="1"/>
</dbReference>
<dbReference type="InterPro" id="IPR032508">
    <property type="entry name" value="FecR_C"/>
</dbReference>
<dbReference type="AlphaFoldDB" id="A0A5B2VJI5"/>
<dbReference type="InterPro" id="IPR012373">
    <property type="entry name" value="Ferrdict_sens_TM"/>
</dbReference>
<gene>
    <name evidence="4" type="ORF">F0L74_26485</name>
</gene>
<evidence type="ECO:0000313" key="4">
    <source>
        <dbReference type="EMBL" id="KAA2239743.1"/>
    </source>
</evidence>